<dbReference type="PANTHER" id="PTHR30283">
    <property type="entry name" value="PEROXIDE STRESS RESPONSE PROTEIN YAAA"/>
    <property type="match status" value="1"/>
</dbReference>
<accession>W7Y4H4</accession>
<dbReference type="PANTHER" id="PTHR30283:SF4">
    <property type="entry name" value="PEROXIDE STRESS RESISTANCE PROTEIN YAAA"/>
    <property type="match status" value="1"/>
</dbReference>
<keyword evidence="3" id="KW-1185">Reference proteome</keyword>
<dbReference type="Proteomes" id="UP000019402">
    <property type="component" value="Unassembled WGS sequence"/>
</dbReference>
<dbReference type="NCBIfam" id="NF002542">
    <property type="entry name" value="PRK02101.1-3"/>
    <property type="match status" value="1"/>
</dbReference>
<dbReference type="RefSeq" id="WP_027472345.1">
    <property type="nucleotide sequence ID" value="NZ_BAMD01000010.1"/>
</dbReference>
<comment type="caution">
    <text evidence="2">The sequence shown here is derived from an EMBL/GenBank/DDBJ whole genome shotgun (WGS) entry which is preliminary data.</text>
</comment>
<dbReference type="AlphaFoldDB" id="W7Y4H4"/>
<organism evidence="2 3">
    <name type="scientific">Saccharicrinis fermentans DSM 9555 = JCM 21142</name>
    <dbReference type="NCBI Taxonomy" id="869213"/>
    <lineage>
        <taxon>Bacteria</taxon>
        <taxon>Pseudomonadati</taxon>
        <taxon>Bacteroidota</taxon>
        <taxon>Bacteroidia</taxon>
        <taxon>Marinilabiliales</taxon>
        <taxon>Marinilabiliaceae</taxon>
        <taxon>Saccharicrinis</taxon>
    </lineage>
</organism>
<dbReference type="eggNOG" id="COG3022">
    <property type="taxonomic scope" value="Bacteria"/>
</dbReference>
<reference evidence="2 3" key="1">
    <citation type="journal article" date="2014" name="Genome Announc.">
        <title>Draft Genome Sequence of Cytophaga fermentans JCM 21142T, a Facultative Anaerobe Isolated from Marine Mud.</title>
        <authorList>
            <person name="Starns D."/>
            <person name="Oshima K."/>
            <person name="Suda W."/>
            <person name="Iino T."/>
            <person name="Yuki M."/>
            <person name="Inoue J."/>
            <person name="Kitamura K."/>
            <person name="Iida T."/>
            <person name="Darby A."/>
            <person name="Hattori M."/>
            <person name="Ohkuma M."/>
        </authorList>
    </citation>
    <scope>NUCLEOTIDE SEQUENCE [LARGE SCALE GENOMIC DNA]</scope>
    <source>
        <strain evidence="2 3">JCM 21142</strain>
    </source>
</reference>
<dbReference type="Pfam" id="PF03883">
    <property type="entry name" value="H2O2_YaaD"/>
    <property type="match status" value="1"/>
</dbReference>
<evidence type="ECO:0000313" key="2">
    <source>
        <dbReference type="EMBL" id="GAF02488.1"/>
    </source>
</evidence>
<gene>
    <name evidence="2" type="ORF">JCM21142_31125</name>
</gene>
<evidence type="ECO:0000313" key="3">
    <source>
        <dbReference type="Proteomes" id="UP000019402"/>
    </source>
</evidence>
<dbReference type="GO" id="GO:0005829">
    <property type="term" value="C:cytosol"/>
    <property type="evidence" value="ECO:0007669"/>
    <property type="project" value="TreeGrafter"/>
</dbReference>
<dbReference type="EMBL" id="BAMD01000010">
    <property type="protein sequence ID" value="GAF02488.1"/>
    <property type="molecule type" value="Genomic_DNA"/>
</dbReference>
<proteinExistence type="inferred from homology"/>
<dbReference type="STRING" id="869213.GCA_000517085_02823"/>
<name>W7Y4H4_9BACT</name>
<dbReference type="GO" id="GO:0033194">
    <property type="term" value="P:response to hydroperoxide"/>
    <property type="evidence" value="ECO:0007669"/>
    <property type="project" value="TreeGrafter"/>
</dbReference>
<evidence type="ECO:0000256" key="1">
    <source>
        <dbReference type="HAMAP-Rule" id="MF_00652"/>
    </source>
</evidence>
<dbReference type="HAMAP" id="MF_00652">
    <property type="entry name" value="UPF0246"/>
    <property type="match status" value="1"/>
</dbReference>
<comment type="similarity">
    <text evidence="1">Belongs to the UPF0246 family.</text>
</comment>
<protein>
    <recommendedName>
        <fullName evidence="1">UPF0246 protein JCM21142_31125</fullName>
    </recommendedName>
</protein>
<dbReference type="OrthoDB" id="9777133at2"/>
<sequence length="256" mass="29681">MQIVISPAKSLDFQKSFSFQGYSDYRFSDESIALIKKLSTYSVDKLAALMKVSQNLAELNYMRFKEWHYPFDPNEGKQALFAFKGDVFLGLDAYSLAHEEVVYIQNKLRILSGLYGLLRPLDLILPYRLEMGTKLPIGGNKNLYEYWGSKITELLKNDMLENGYKVLVNLASNEYFKSIQVKELDVPIVTPVFKDLKNGEYKMISFYAKKARGMMVRFIVQNRIEDPEELKAFDMEGYYYNAQLSKGNQPVFTRDH</sequence>
<dbReference type="InterPro" id="IPR005583">
    <property type="entry name" value="YaaA"/>
</dbReference>